<dbReference type="Gene3D" id="3.90.79.10">
    <property type="entry name" value="Nucleoside Triphosphate Pyrophosphohydrolase"/>
    <property type="match status" value="1"/>
</dbReference>
<name>A0ABD5NTD2_9EURY</name>
<dbReference type="InterPro" id="IPR042529">
    <property type="entry name" value="IF_2B-like_C"/>
</dbReference>
<evidence type="ECO:0000256" key="1">
    <source>
        <dbReference type="RuleBase" id="RU003814"/>
    </source>
</evidence>
<dbReference type="Gene3D" id="3.40.50.10470">
    <property type="entry name" value="Translation initiation factor eif-2b, domain 2"/>
    <property type="match status" value="1"/>
</dbReference>
<dbReference type="InterPro" id="IPR000086">
    <property type="entry name" value="NUDIX_hydrolase_dom"/>
</dbReference>
<feature type="compositionally biased region" description="Basic and acidic residues" evidence="2">
    <location>
        <begin position="325"/>
        <end position="337"/>
    </location>
</feature>
<sequence length="504" mass="53225">MTDENPVDGDESDSTSTEPDHVVTAFLRNRGEILACRRSDDVGTYPGAWGGVSGFAEGDPDEQVRVEIREETGLPDDAVSLVRSGRPLSVSDPDIGREWVVHPFLFDVDTREIELSDEHTDAAWIPPTDLAVGDRETVPKLWETYERVAPTVRSITADDEHGAAWLSIRALDVLRDRAGLLVRERGDESASGSTAEQVGDANADDEWDELAALATRLLEARPSMAVLRNRVNRAMNDALTAHDDSSADTDGDPAGSGTATEPTTGAGAVLESTIDGIDRAVDADAAATRAGAEFVTGRVLTLSRSGTVRDALRAGELDRVFVAESRPGSETDRREVSENSSGETAGSETDRREGSEDAGGEGVGVAEELAAFVPVTLCADAAVAHVLATESIDAVVVGADTVLPDGGVVNKVGTRAAAIAAAAENVPVYAITASAKVSTRDGVNLESGDRRALYVGDAAIDVTNPTFDVTPAEYVTGLVTERGILDPDEIEPIADDFRAYEAWR</sequence>
<dbReference type="PANTHER" id="PTHR43475">
    <property type="entry name" value="METHYLTHIORIBOSE-1-PHOSPHATE ISOMERASE"/>
    <property type="match status" value="1"/>
</dbReference>
<evidence type="ECO:0000256" key="2">
    <source>
        <dbReference type="SAM" id="MobiDB-lite"/>
    </source>
</evidence>
<accession>A0ABD5NTD2</accession>
<feature type="compositionally biased region" description="Polar residues" evidence="2">
    <location>
        <begin position="338"/>
        <end position="347"/>
    </location>
</feature>
<dbReference type="PANTHER" id="PTHR43475:SF3">
    <property type="entry name" value="TRANSLATION INITIATION FACTOR EIF-2B SUBUNIT FAMILY PROTEIN (AFU_ORTHOLOGUE AFUA_2G14290)"/>
    <property type="match status" value="1"/>
</dbReference>
<reference evidence="4 5" key="1">
    <citation type="journal article" date="2019" name="Int. J. Syst. Evol. Microbiol.">
        <title>The Global Catalogue of Microorganisms (GCM) 10K type strain sequencing project: providing services to taxonomists for standard genome sequencing and annotation.</title>
        <authorList>
            <consortium name="The Broad Institute Genomics Platform"/>
            <consortium name="The Broad Institute Genome Sequencing Center for Infectious Disease"/>
            <person name="Wu L."/>
            <person name="Ma J."/>
        </authorList>
    </citation>
    <scope>NUCLEOTIDE SEQUENCE [LARGE SCALE GENOMIC DNA]</scope>
    <source>
        <strain evidence="4 5">IBRC-M 10256</strain>
    </source>
</reference>
<dbReference type="RefSeq" id="WP_256532606.1">
    <property type="nucleotide sequence ID" value="NZ_CP101824.1"/>
</dbReference>
<dbReference type="Proteomes" id="UP001595846">
    <property type="component" value="Unassembled WGS sequence"/>
</dbReference>
<feature type="compositionally biased region" description="Low complexity" evidence="2">
    <location>
        <begin position="255"/>
        <end position="267"/>
    </location>
</feature>
<dbReference type="SUPFAM" id="SSF100950">
    <property type="entry name" value="NagB/RpiA/CoA transferase-like"/>
    <property type="match status" value="1"/>
</dbReference>
<dbReference type="EMBL" id="JBHSAQ010000016">
    <property type="protein sequence ID" value="MFC3960331.1"/>
    <property type="molecule type" value="Genomic_DNA"/>
</dbReference>
<dbReference type="Pfam" id="PF01008">
    <property type="entry name" value="IF-2B"/>
    <property type="match status" value="2"/>
</dbReference>
<dbReference type="AlphaFoldDB" id="A0ABD5NTD2"/>
<evidence type="ECO:0000313" key="4">
    <source>
        <dbReference type="EMBL" id="MFC3960331.1"/>
    </source>
</evidence>
<dbReference type="InterPro" id="IPR037171">
    <property type="entry name" value="NagB/RpiA_transferase-like"/>
</dbReference>
<keyword evidence="5" id="KW-1185">Reference proteome</keyword>
<protein>
    <submittedName>
        <fullName evidence="4">NUDIX domain-containing protein</fullName>
    </submittedName>
</protein>
<dbReference type="PROSITE" id="PS51462">
    <property type="entry name" value="NUDIX"/>
    <property type="match status" value="1"/>
</dbReference>
<evidence type="ECO:0000313" key="5">
    <source>
        <dbReference type="Proteomes" id="UP001595846"/>
    </source>
</evidence>
<dbReference type="SUPFAM" id="SSF55811">
    <property type="entry name" value="Nudix"/>
    <property type="match status" value="1"/>
</dbReference>
<feature type="region of interest" description="Disordered" evidence="2">
    <location>
        <begin position="241"/>
        <end position="267"/>
    </location>
</feature>
<feature type="region of interest" description="Disordered" evidence="2">
    <location>
        <begin position="1"/>
        <end position="21"/>
    </location>
</feature>
<dbReference type="InterPro" id="IPR015797">
    <property type="entry name" value="NUDIX_hydrolase-like_dom_sf"/>
</dbReference>
<dbReference type="CDD" id="cd18872">
    <property type="entry name" value="NUDIX_eIF-2B"/>
    <property type="match status" value="1"/>
</dbReference>
<dbReference type="InterPro" id="IPR000649">
    <property type="entry name" value="IF-2B-related"/>
</dbReference>
<dbReference type="Pfam" id="PF00293">
    <property type="entry name" value="NUDIX"/>
    <property type="match status" value="1"/>
</dbReference>
<feature type="region of interest" description="Disordered" evidence="2">
    <location>
        <begin position="325"/>
        <end position="361"/>
    </location>
</feature>
<organism evidence="4 5">
    <name type="scientific">Halovivax cerinus</name>
    <dbReference type="NCBI Taxonomy" id="1487865"/>
    <lineage>
        <taxon>Archaea</taxon>
        <taxon>Methanobacteriati</taxon>
        <taxon>Methanobacteriota</taxon>
        <taxon>Stenosarchaea group</taxon>
        <taxon>Halobacteria</taxon>
        <taxon>Halobacteriales</taxon>
        <taxon>Natrialbaceae</taxon>
        <taxon>Halovivax</taxon>
    </lineage>
</organism>
<proteinExistence type="inferred from homology"/>
<evidence type="ECO:0000259" key="3">
    <source>
        <dbReference type="PROSITE" id="PS51462"/>
    </source>
</evidence>
<feature type="compositionally biased region" description="Acidic residues" evidence="2">
    <location>
        <begin position="1"/>
        <end position="13"/>
    </location>
</feature>
<gene>
    <name evidence="4" type="ORF">ACFOUR_18420</name>
</gene>
<feature type="domain" description="Nudix hydrolase" evidence="3">
    <location>
        <begin position="18"/>
        <end position="150"/>
    </location>
</feature>
<comment type="similarity">
    <text evidence="1">Belongs to the eIF-2B alpha/beta/delta subunits family.</text>
</comment>
<dbReference type="GeneID" id="73901704"/>
<comment type="caution">
    <text evidence="4">The sequence shown here is derived from an EMBL/GenBank/DDBJ whole genome shotgun (WGS) entry which is preliminary data.</text>
</comment>